<proteinExistence type="predicted"/>
<dbReference type="Proteomes" id="UP000225972">
    <property type="component" value="Unassembled WGS sequence"/>
</dbReference>
<feature type="transmembrane region" description="Helical" evidence="1">
    <location>
        <begin position="6"/>
        <end position="25"/>
    </location>
</feature>
<protein>
    <submittedName>
        <fullName evidence="2">Uncharacterized protein</fullName>
    </submittedName>
</protein>
<name>A0A238J796_9RHOB</name>
<evidence type="ECO:0000256" key="1">
    <source>
        <dbReference type="SAM" id="Phobius"/>
    </source>
</evidence>
<reference evidence="3" key="1">
    <citation type="submission" date="2017-05" db="EMBL/GenBank/DDBJ databases">
        <authorList>
            <person name="Rodrigo-Torres L."/>
            <person name="Arahal R. D."/>
            <person name="Lucena T."/>
        </authorList>
    </citation>
    <scope>NUCLEOTIDE SEQUENCE [LARGE SCALE GENOMIC DNA]</scope>
    <source>
        <strain evidence="3">CECT 8649</strain>
    </source>
</reference>
<accession>A0A238J796</accession>
<organism evidence="2 3">
    <name type="scientific">Pelagimonas phthalicica</name>
    <dbReference type="NCBI Taxonomy" id="1037362"/>
    <lineage>
        <taxon>Bacteria</taxon>
        <taxon>Pseudomonadati</taxon>
        <taxon>Pseudomonadota</taxon>
        <taxon>Alphaproteobacteria</taxon>
        <taxon>Rhodobacterales</taxon>
        <taxon>Roseobacteraceae</taxon>
        <taxon>Pelagimonas</taxon>
    </lineage>
</organism>
<feature type="transmembrane region" description="Helical" evidence="1">
    <location>
        <begin position="66"/>
        <end position="86"/>
    </location>
</feature>
<keyword evidence="1" id="KW-0472">Membrane</keyword>
<sequence>MMFAMLRFLVLALIVQTVIFVILWIRWRNAKQEELEQDWLSQGQPDDREQFIDQGLAESGKQRRTMLFLLVYVLPICIVASIIYLTNFH</sequence>
<evidence type="ECO:0000313" key="2">
    <source>
        <dbReference type="EMBL" id="SMX26611.1"/>
    </source>
</evidence>
<dbReference type="EMBL" id="FXXP01000001">
    <property type="protein sequence ID" value="SMX26611.1"/>
    <property type="molecule type" value="Genomic_DNA"/>
</dbReference>
<keyword evidence="3" id="KW-1185">Reference proteome</keyword>
<evidence type="ECO:0000313" key="3">
    <source>
        <dbReference type="Proteomes" id="UP000225972"/>
    </source>
</evidence>
<keyword evidence="1" id="KW-0812">Transmembrane</keyword>
<gene>
    <name evidence="2" type="ORF">TRP8649_00695</name>
</gene>
<keyword evidence="1" id="KW-1133">Transmembrane helix</keyword>
<dbReference type="AlphaFoldDB" id="A0A238J796"/>